<dbReference type="EMBL" id="ATJV01000048">
    <property type="protein sequence ID" value="EPZ16067.1"/>
    <property type="molecule type" value="Genomic_DNA"/>
</dbReference>
<dbReference type="Proteomes" id="UP000015455">
    <property type="component" value="Unassembled WGS sequence"/>
</dbReference>
<dbReference type="GO" id="GO:0003700">
    <property type="term" value="F:DNA-binding transcription factor activity"/>
    <property type="evidence" value="ECO:0007669"/>
    <property type="project" value="TreeGrafter"/>
</dbReference>
<evidence type="ECO:0000313" key="1">
    <source>
        <dbReference type="EMBL" id="EPZ16067.1"/>
    </source>
</evidence>
<dbReference type="PANTHER" id="PTHR33221:SF2">
    <property type="entry name" value="TRANSCRIPTIONAL REGULATOR"/>
    <property type="match status" value="1"/>
</dbReference>
<evidence type="ECO:0000313" key="2">
    <source>
        <dbReference type="Proteomes" id="UP000015455"/>
    </source>
</evidence>
<dbReference type="NCBIfam" id="TIGR02944">
    <property type="entry name" value="suf_reg_Xantho"/>
    <property type="match status" value="1"/>
</dbReference>
<dbReference type="InterPro" id="IPR036388">
    <property type="entry name" value="WH-like_DNA-bd_sf"/>
</dbReference>
<dbReference type="InterPro" id="IPR036390">
    <property type="entry name" value="WH_DNA-bd_sf"/>
</dbReference>
<dbReference type="PANTHER" id="PTHR33221">
    <property type="entry name" value="WINGED HELIX-TURN-HELIX TRANSCRIPTIONAL REGULATOR, RRF2 FAMILY"/>
    <property type="match status" value="1"/>
</dbReference>
<organism evidence="1 2">
    <name type="scientific">Thauera terpenica 58Eu</name>
    <dbReference type="NCBI Taxonomy" id="1348657"/>
    <lineage>
        <taxon>Bacteria</taxon>
        <taxon>Pseudomonadati</taxon>
        <taxon>Pseudomonadota</taxon>
        <taxon>Betaproteobacteria</taxon>
        <taxon>Rhodocyclales</taxon>
        <taxon>Zoogloeaceae</taxon>
        <taxon>Thauera</taxon>
    </lineage>
</organism>
<dbReference type="SUPFAM" id="SSF46785">
    <property type="entry name" value="Winged helix' DNA-binding domain"/>
    <property type="match status" value="1"/>
</dbReference>
<dbReference type="PATRIC" id="fig|1348657.5.peg.1481"/>
<dbReference type="CDD" id="cd00090">
    <property type="entry name" value="HTH_ARSR"/>
    <property type="match status" value="1"/>
</dbReference>
<accession>S9ZRE8</accession>
<dbReference type="InterPro" id="IPR014290">
    <property type="entry name" value="SUF_FeS_clus_asmbl_reg"/>
</dbReference>
<protein>
    <recommendedName>
        <fullName evidence="3">Rrf2 family transcriptional regulator</fullName>
    </recommendedName>
</protein>
<dbReference type="OrthoDB" id="9808360at2"/>
<sequence length="163" mass="17375">MLRISKLTDYGTLIMTHMASAPERMMSAAELADALGLGLATVSKVLKALGRAALVVSQRGTRGGYRLSRPPAQISIADIVDALEEQPFGLTECSANSGVCTLESRCRIRDSWLRINAVVRNALQTVSIAEMTPAPLATQLLEHIPVTGEQGVPGPDRLARQPG</sequence>
<dbReference type="PROSITE" id="PS51197">
    <property type="entry name" value="HTH_RRF2_2"/>
    <property type="match status" value="1"/>
</dbReference>
<name>S9ZRE8_9RHOO</name>
<dbReference type="STRING" id="1348657.M622_02515"/>
<dbReference type="AlphaFoldDB" id="S9ZRE8"/>
<dbReference type="NCBIfam" id="TIGR00738">
    <property type="entry name" value="rrf2_super"/>
    <property type="match status" value="1"/>
</dbReference>
<gene>
    <name evidence="1" type="ORF">M622_02515</name>
</gene>
<evidence type="ECO:0008006" key="3">
    <source>
        <dbReference type="Google" id="ProtNLM"/>
    </source>
</evidence>
<dbReference type="InterPro" id="IPR011991">
    <property type="entry name" value="ArsR-like_HTH"/>
</dbReference>
<proteinExistence type="predicted"/>
<dbReference type="eggNOG" id="COG1959">
    <property type="taxonomic scope" value="Bacteria"/>
</dbReference>
<dbReference type="RefSeq" id="WP_021248908.1">
    <property type="nucleotide sequence ID" value="NZ_ATJV01000048.1"/>
</dbReference>
<dbReference type="Gene3D" id="1.10.10.10">
    <property type="entry name" value="Winged helix-like DNA-binding domain superfamily/Winged helix DNA-binding domain"/>
    <property type="match status" value="1"/>
</dbReference>
<dbReference type="GO" id="GO:0005829">
    <property type="term" value="C:cytosol"/>
    <property type="evidence" value="ECO:0007669"/>
    <property type="project" value="TreeGrafter"/>
</dbReference>
<reference evidence="1 2" key="1">
    <citation type="submission" date="2013-06" db="EMBL/GenBank/DDBJ databases">
        <title>Draft genome sequence of Thauera terpenica.</title>
        <authorList>
            <person name="Liu B."/>
            <person name="Frostegard A.H."/>
            <person name="Shapleigh J.P."/>
        </authorList>
    </citation>
    <scope>NUCLEOTIDE SEQUENCE [LARGE SCALE GENOMIC DNA]</scope>
    <source>
        <strain evidence="1 2">58Eu</strain>
    </source>
</reference>
<dbReference type="Pfam" id="PF02082">
    <property type="entry name" value="Rrf2"/>
    <property type="match status" value="1"/>
</dbReference>
<comment type="caution">
    <text evidence="1">The sequence shown here is derived from an EMBL/GenBank/DDBJ whole genome shotgun (WGS) entry which is preliminary data.</text>
</comment>
<dbReference type="InterPro" id="IPR000944">
    <property type="entry name" value="Tscrpt_reg_Rrf2"/>
</dbReference>
<keyword evidence="2" id="KW-1185">Reference proteome</keyword>